<keyword evidence="2" id="KW-1185">Reference proteome</keyword>
<dbReference type="Proteomes" id="UP001186974">
    <property type="component" value="Unassembled WGS sequence"/>
</dbReference>
<gene>
    <name evidence="1" type="ORF">LTS18_002219</name>
</gene>
<sequence>MNTCTKHQRREKELAQEEVDRLEGERDDLRDVLEKAQSDLQIAKSDREQWKKEVETVPKKQFAECQQLLHGAQTRTAEDSRRLQGVKAVFAHPS</sequence>
<reference evidence="1" key="1">
    <citation type="submission" date="2024-09" db="EMBL/GenBank/DDBJ databases">
        <title>Black Yeasts Isolated from many extreme environments.</title>
        <authorList>
            <person name="Coleine C."/>
            <person name="Stajich J.E."/>
            <person name="Selbmann L."/>
        </authorList>
    </citation>
    <scope>NUCLEOTIDE SEQUENCE</scope>
    <source>
        <strain evidence="1">CCFEE 5737</strain>
    </source>
</reference>
<protein>
    <submittedName>
        <fullName evidence="1">Uncharacterized protein</fullName>
    </submittedName>
</protein>
<proteinExistence type="predicted"/>
<organism evidence="1 2">
    <name type="scientific">Coniosporium uncinatum</name>
    <dbReference type="NCBI Taxonomy" id="93489"/>
    <lineage>
        <taxon>Eukaryota</taxon>
        <taxon>Fungi</taxon>
        <taxon>Dikarya</taxon>
        <taxon>Ascomycota</taxon>
        <taxon>Pezizomycotina</taxon>
        <taxon>Dothideomycetes</taxon>
        <taxon>Dothideomycetes incertae sedis</taxon>
        <taxon>Coniosporium</taxon>
    </lineage>
</organism>
<evidence type="ECO:0000313" key="2">
    <source>
        <dbReference type="Proteomes" id="UP001186974"/>
    </source>
</evidence>
<name>A0ACC3CSB2_9PEZI</name>
<feature type="non-terminal residue" evidence="1">
    <location>
        <position position="94"/>
    </location>
</feature>
<comment type="caution">
    <text evidence="1">The sequence shown here is derived from an EMBL/GenBank/DDBJ whole genome shotgun (WGS) entry which is preliminary data.</text>
</comment>
<evidence type="ECO:0000313" key="1">
    <source>
        <dbReference type="EMBL" id="KAK3044087.1"/>
    </source>
</evidence>
<dbReference type="EMBL" id="JAWDJW010012444">
    <property type="protein sequence ID" value="KAK3044087.1"/>
    <property type="molecule type" value="Genomic_DNA"/>
</dbReference>
<accession>A0ACC3CSB2</accession>